<reference evidence="16" key="1">
    <citation type="submission" date="2020-10" db="EMBL/GenBank/DDBJ databases">
        <authorList>
            <person name="Gilroy R."/>
        </authorList>
    </citation>
    <scope>NUCLEOTIDE SEQUENCE</scope>
    <source>
        <strain evidence="16">18911</strain>
    </source>
</reference>
<dbReference type="EC" id="6.1.1.9" evidence="12"/>
<comment type="subunit">
    <text evidence="2 12">Monomer.</text>
</comment>
<dbReference type="HAMAP" id="MF_02004">
    <property type="entry name" value="Val_tRNA_synth_type1"/>
    <property type="match status" value="1"/>
</dbReference>
<evidence type="ECO:0000256" key="5">
    <source>
        <dbReference type="ARBA" id="ARBA00022741"/>
    </source>
</evidence>
<dbReference type="InterPro" id="IPR013155">
    <property type="entry name" value="M/V/L/I-tRNA-synth_anticd-bd"/>
</dbReference>
<dbReference type="GO" id="GO:0005524">
    <property type="term" value="F:ATP binding"/>
    <property type="evidence" value="ECO:0007669"/>
    <property type="project" value="UniProtKB-UniRule"/>
</dbReference>
<dbReference type="InterPro" id="IPR037118">
    <property type="entry name" value="Val-tRNA_synth_C_sf"/>
</dbReference>
<dbReference type="NCBIfam" id="TIGR00422">
    <property type="entry name" value="valS"/>
    <property type="match status" value="1"/>
</dbReference>
<dbReference type="SUPFAM" id="SSF52374">
    <property type="entry name" value="Nucleotidylyl transferase"/>
    <property type="match status" value="1"/>
</dbReference>
<evidence type="ECO:0000256" key="10">
    <source>
        <dbReference type="ARBA" id="ARBA00047552"/>
    </source>
</evidence>
<keyword evidence="3 12" id="KW-0963">Cytoplasm</keyword>
<reference evidence="16" key="2">
    <citation type="journal article" date="2021" name="PeerJ">
        <title>Extensive microbial diversity within the chicken gut microbiome revealed by metagenomics and culture.</title>
        <authorList>
            <person name="Gilroy R."/>
            <person name="Ravi A."/>
            <person name="Getino M."/>
            <person name="Pursley I."/>
            <person name="Horton D.L."/>
            <person name="Alikhan N.F."/>
            <person name="Baker D."/>
            <person name="Gharbi K."/>
            <person name="Hall N."/>
            <person name="Watson M."/>
            <person name="Adriaenssens E.M."/>
            <person name="Foster-Nyarko E."/>
            <person name="Jarju S."/>
            <person name="Secka A."/>
            <person name="Antonio M."/>
            <person name="Oren A."/>
            <person name="Chaudhuri R.R."/>
            <person name="La Ragione R."/>
            <person name="Hildebrand F."/>
            <person name="Pallen M.J."/>
        </authorList>
    </citation>
    <scope>NUCLEOTIDE SEQUENCE</scope>
    <source>
        <strain evidence="16">18911</strain>
    </source>
</reference>
<dbReference type="CDD" id="cd07962">
    <property type="entry name" value="Anticodon_Ia_Val"/>
    <property type="match status" value="1"/>
</dbReference>
<feature type="short sequence motif" description="'KMSKS' region" evidence="12">
    <location>
        <begin position="523"/>
        <end position="527"/>
    </location>
</feature>
<evidence type="ECO:0000256" key="9">
    <source>
        <dbReference type="ARBA" id="ARBA00023146"/>
    </source>
</evidence>
<comment type="domain">
    <text evidence="12">ValRS has two distinct active sites: one for aminoacylation and one for editing. The misactivated threonine is translocated from the active site to the editing site.</text>
</comment>
<keyword evidence="9 12" id="KW-0030">Aminoacyl-tRNA synthetase</keyword>
<keyword evidence="7 12" id="KW-0648">Protein biosynthesis</keyword>
<dbReference type="InterPro" id="IPR009008">
    <property type="entry name" value="Val/Leu/Ile-tRNA-synth_edit"/>
</dbReference>
<name>A0A9D1MI47_9FIRM</name>
<dbReference type="FunFam" id="3.40.50.620:FF:000098">
    <property type="entry name" value="Valine--tRNA ligase"/>
    <property type="match status" value="1"/>
</dbReference>
<dbReference type="GO" id="GO:0002161">
    <property type="term" value="F:aminoacyl-tRNA deacylase activity"/>
    <property type="evidence" value="ECO:0007669"/>
    <property type="project" value="InterPro"/>
</dbReference>
<evidence type="ECO:0000313" key="16">
    <source>
        <dbReference type="EMBL" id="HIU60468.1"/>
    </source>
</evidence>
<dbReference type="PANTHER" id="PTHR11946:SF93">
    <property type="entry name" value="VALINE--TRNA LIGASE, CHLOROPLASTIC_MITOCHONDRIAL 2"/>
    <property type="match status" value="1"/>
</dbReference>
<evidence type="ECO:0000256" key="2">
    <source>
        <dbReference type="ARBA" id="ARBA00011245"/>
    </source>
</evidence>
<proteinExistence type="inferred from homology"/>
<dbReference type="SUPFAM" id="SSF46589">
    <property type="entry name" value="tRNA-binding arm"/>
    <property type="match status" value="1"/>
</dbReference>
<dbReference type="FunFam" id="3.40.50.620:FF:000032">
    <property type="entry name" value="Valine--tRNA ligase"/>
    <property type="match status" value="1"/>
</dbReference>
<feature type="binding site" evidence="12">
    <location>
        <position position="526"/>
    </location>
    <ligand>
        <name>ATP</name>
        <dbReference type="ChEBI" id="CHEBI:30616"/>
    </ligand>
</feature>
<comment type="caution">
    <text evidence="16">The sequence shown here is derived from an EMBL/GenBank/DDBJ whole genome shotgun (WGS) entry which is preliminary data.</text>
</comment>
<dbReference type="AlphaFoldDB" id="A0A9D1MI47"/>
<dbReference type="Gene3D" id="1.10.730.10">
    <property type="entry name" value="Isoleucyl-tRNA Synthetase, Domain 1"/>
    <property type="match status" value="1"/>
</dbReference>
<dbReference type="NCBIfam" id="NF004349">
    <property type="entry name" value="PRK05729.1"/>
    <property type="match status" value="1"/>
</dbReference>
<dbReference type="EMBL" id="DVNF01000107">
    <property type="protein sequence ID" value="HIU60468.1"/>
    <property type="molecule type" value="Genomic_DNA"/>
</dbReference>
<comment type="domain">
    <text evidence="12">The C-terminal coiled-coil domain is crucial for aminoacylation activity.</text>
</comment>
<dbReference type="FunFam" id="1.10.287.380:FF:000001">
    <property type="entry name" value="Valine--tRNA ligase"/>
    <property type="match status" value="1"/>
</dbReference>
<feature type="short sequence motif" description="'HIGH' region" evidence="12">
    <location>
        <begin position="44"/>
        <end position="54"/>
    </location>
</feature>
<dbReference type="Pfam" id="PF08264">
    <property type="entry name" value="Anticodon_1"/>
    <property type="match status" value="1"/>
</dbReference>
<feature type="domain" description="Aminoacyl-tRNA synthetase class Ia" evidence="13">
    <location>
        <begin position="16"/>
        <end position="562"/>
    </location>
</feature>
<evidence type="ECO:0000313" key="17">
    <source>
        <dbReference type="Proteomes" id="UP000824094"/>
    </source>
</evidence>
<keyword evidence="4 12" id="KW-0436">Ligase</keyword>
<evidence type="ECO:0000256" key="8">
    <source>
        <dbReference type="ARBA" id="ARBA00023054"/>
    </source>
</evidence>
<evidence type="ECO:0000259" key="13">
    <source>
        <dbReference type="Pfam" id="PF00133"/>
    </source>
</evidence>
<comment type="function">
    <text evidence="12">Catalyzes the attachment of valine to tRNA(Val). As ValRS can inadvertently accommodate and process structurally similar amino acids such as threonine, to avoid such errors, it has a 'posttransfer' editing activity that hydrolyzes mischarged Thr-tRNA(Val) in a tRNA-dependent manner.</text>
</comment>
<dbReference type="Gene3D" id="3.40.50.620">
    <property type="entry name" value="HUPs"/>
    <property type="match status" value="2"/>
</dbReference>
<keyword evidence="6 12" id="KW-0067">ATP-binding</keyword>
<dbReference type="PANTHER" id="PTHR11946">
    <property type="entry name" value="VALYL-TRNA SYNTHETASES"/>
    <property type="match status" value="1"/>
</dbReference>
<evidence type="ECO:0000256" key="11">
    <source>
        <dbReference type="ARBA" id="ARBA00060830"/>
    </source>
</evidence>
<evidence type="ECO:0000256" key="6">
    <source>
        <dbReference type="ARBA" id="ARBA00022840"/>
    </source>
</evidence>
<dbReference type="Pfam" id="PF00133">
    <property type="entry name" value="tRNA-synt_1"/>
    <property type="match status" value="1"/>
</dbReference>
<comment type="subcellular location">
    <subcellularLocation>
        <location evidence="1 12">Cytoplasm</location>
    </subcellularLocation>
</comment>
<evidence type="ECO:0000256" key="3">
    <source>
        <dbReference type="ARBA" id="ARBA00022490"/>
    </source>
</evidence>
<feature type="domain" description="Methionyl/Valyl/Leucyl/Isoleucyl-tRNA synthetase anticodon-binding" evidence="14">
    <location>
        <begin position="605"/>
        <end position="750"/>
    </location>
</feature>
<dbReference type="SUPFAM" id="SSF50677">
    <property type="entry name" value="ValRS/IleRS/LeuRS editing domain"/>
    <property type="match status" value="1"/>
</dbReference>
<comment type="similarity">
    <text evidence="11 12">Belongs to the class-I aminoacyl-tRNA synthetase family. ValS type 1 subfamily.</text>
</comment>
<comment type="catalytic activity">
    <reaction evidence="10 12">
        <text>tRNA(Val) + L-valine + ATP = L-valyl-tRNA(Val) + AMP + diphosphate</text>
        <dbReference type="Rhea" id="RHEA:10704"/>
        <dbReference type="Rhea" id="RHEA-COMP:9672"/>
        <dbReference type="Rhea" id="RHEA-COMP:9708"/>
        <dbReference type="ChEBI" id="CHEBI:30616"/>
        <dbReference type="ChEBI" id="CHEBI:33019"/>
        <dbReference type="ChEBI" id="CHEBI:57762"/>
        <dbReference type="ChEBI" id="CHEBI:78442"/>
        <dbReference type="ChEBI" id="CHEBI:78537"/>
        <dbReference type="ChEBI" id="CHEBI:456215"/>
        <dbReference type="EC" id="6.1.1.9"/>
    </reaction>
</comment>
<dbReference type="FunFam" id="1.10.730.10:FF:000014">
    <property type="entry name" value="Valine--tRNA ligase"/>
    <property type="match status" value="1"/>
</dbReference>
<dbReference type="GO" id="GO:0004832">
    <property type="term" value="F:valine-tRNA ligase activity"/>
    <property type="evidence" value="ECO:0007669"/>
    <property type="project" value="UniProtKB-UniRule"/>
</dbReference>
<evidence type="ECO:0000256" key="1">
    <source>
        <dbReference type="ARBA" id="ARBA00004496"/>
    </source>
</evidence>
<dbReference type="InterPro" id="IPR002300">
    <property type="entry name" value="aa-tRNA-synth_Ia"/>
</dbReference>
<dbReference type="Gene3D" id="1.10.287.380">
    <property type="entry name" value="Valyl-tRNA synthetase, C-terminal domain"/>
    <property type="match status" value="1"/>
</dbReference>
<dbReference type="InterPro" id="IPR001412">
    <property type="entry name" value="aa-tRNA-synth_I_CS"/>
</dbReference>
<protein>
    <recommendedName>
        <fullName evidence="12">Valine--tRNA ligase</fullName>
        <ecNumber evidence="12">6.1.1.9</ecNumber>
    </recommendedName>
    <alternativeName>
        <fullName evidence="12">Valyl-tRNA synthetase</fullName>
        <shortName evidence="12">ValRS</shortName>
    </alternativeName>
</protein>
<keyword evidence="5 12" id="KW-0547">Nucleotide-binding</keyword>
<keyword evidence="8 12" id="KW-0175">Coiled coil</keyword>
<dbReference type="InterPro" id="IPR002303">
    <property type="entry name" value="Valyl-tRNA_ligase"/>
</dbReference>
<dbReference type="PRINTS" id="PR00986">
    <property type="entry name" value="TRNASYNTHVAL"/>
</dbReference>
<dbReference type="GO" id="GO:0006438">
    <property type="term" value="P:valyl-tRNA aminoacylation"/>
    <property type="evidence" value="ECO:0007669"/>
    <property type="project" value="UniProtKB-UniRule"/>
</dbReference>
<evidence type="ECO:0000256" key="7">
    <source>
        <dbReference type="ARBA" id="ARBA00022917"/>
    </source>
</evidence>
<accession>A0A9D1MI47</accession>
<dbReference type="Pfam" id="PF10458">
    <property type="entry name" value="Val_tRNA-synt_C"/>
    <property type="match status" value="1"/>
</dbReference>
<evidence type="ECO:0000259" key="15">
    <source>
        <dbReference type="Pfam" id="PF10458"/>
    </source>
</evidence>
<dbReference type="Proteomes" id="UP000824094">
    <property type="component" value="Unassembled WGS sequence"/>
</dbReference>
<sequence>MNMEKNFEPQSFETSIYEEWEKNGYFTPKVDYSKPPFSIVIPPPNITGQLHMGHALNNTIQDIIVRHKRMQGYSTLWLPGTDHASIATEVKIVDKLREEGLEKEDIGREEFLKRAYDWKAKYGGRIVHQLRRLGCSLDWSREAFTMDERCSKAVREVFVNLYRKGLIYRGSRIINWCPHCHTALSDAEVEYEPQQSNLWHIRYPYADGSGYLVIATTRPETLLGDTAVAVNPKDERYKDKVGKMLKLPLTDREIPIIADDYVELDFGTGCVKITPAHDPNDFEVGLRHNLPVIRIMDDGGVINENGYAYKGLDRDEARKRMVRDLEEQGLMEKIEPYEHNVGVCYRCHSTVEPIVSKQWFVKMGPLAKPAIKVVKNKKISFIPERFEKIYFNWMDNIRDWCISRQLWWGHQIPAWYCADCGEVIVDKTDPTVCPKCGSHNLKRDEDVLDTWFSSALWPFSTLGYPDETEDLKYFYPTNLLVTAYDIIFFWVARMIFSGLEHMGEIPFPEVLIHGIVRDAEGRKMSKSLGNGIDPIMLIDKYGADALRFSLTTGVAPGSDIRFSEDKMEPSRNFLNKLWNASRFVLMNAEGINLPEMGSFNYTSADKWILYKLNQTVKEVNGYLKKYELGMANAKLYDFIWSDFCDWYIELTKPALYGDSSAEKARTLSVLTYVLKQILKLMHPFTPFITEKIWRECGEQSTIMLEPYPAYSKKFVFTAEYRRFEKVKDVIRAVRNVRAEMGVQPSKKIHICVSGEAESYLKRNETYVKKLAGVDQITYIKSKEEIPGKFVSIAMFDGEIFIPLGDLVDFQKETERLNKELKSVDNEIRRSEGMLANPGFVAKAPEALVESERKKLEENKVKRAKLLQRIEDLK</sequence>
<feature type="domain" description="Valyl-tRNA synthetase tRNA-binding arm" evidence="15">
    <location>
        <begin position="808"/>
        <end position="873"/>
    </location>
</feature>
<dbReference type="Gene3D" id="2.170.220.10">
    <property type="match status" value="1"/>
</dbReference>
<dbReference type="InterPro" id="IPR033705">
    <property type="entry name" value="Anticodon_Ia_Val"/>
</dbReference>
<dbReference type="CDD" id="cd00817">
    <property type="entry name" value="ValRS_core"/>
    <property type="match status" value="1"/>
</dbReference>
<feature type="coiled-coil region" evidence="12">
    <location>
        <begin position="806"/>
        <end position="868"/>
    </location>
</feature>
<dbReference type="PROSITE" id="PS00178">
    <property type="entry name" value="AA_TRNA_LIGASE_I"/>
    <property type="match status" value="1"/>
</dbReference>
<dbReference type="Gene3D" id="3.90.740.10">
    <property type="entry name" value="Valyl/Leucyl/Isoleucyl-tRNA synthetase, editing domain"/>
    <property type="match status" value="1"/>
</dbReference>
<dbReference type="InterPro" id="IPR014729">
    <property type="entry name" value="Rossmann-like_a/b/a_fold"/>
</dbReference>
<dbReference type="GO" id="GO:0005829">
    <property type="term" value="C:cytosol"/>
    <property type="evidence" value="ECO:0007669"/>
    <property type="project" value="TreeGrafter"/>
</dbReference>
<organism evidence="16 17">
    <name type="scientific">Candidatus Stercoripulliclostridium merdigallinarum</name>
    <dbReference type="NCBI Taxonomy" id="2840951"/>
    <lineage>
        <taxon>Bacteria</taxon>
        <taxon>Bacillati</taxon>
        <taxon>Bacillota</taxon>
        <taxon>Clostridia</taxon>
        <taxon>Eubacteriales</taxon>
        <taxon>Candidatus Stercoripulliclostridium</taxon>
    </lineage>
</organism>
<evidence type="ECO:0000256" key="4">
    <source>
        <dbReference type="ARBA" id="ARBA00022598"/>
    </source>
</evidence>
<dbReference type="InterPro" id="IPR019499">
    <property type="entry name" value="Val-tRNA_synth_tRNA-bd"/>
</dbReference>
<evidence type="ECO:0000259" key="14">
    <source>
        <dbReference type="Pfam" id="PF08264"/>
    </source>
</evidence>
<dbReference type="InterPro" id="IPR010978">
    <property type="entry name" value="tRNA-bd_arm"/>
</dbReference>
<gene>
    <name evidence="12" type="primary">valS</name>
    <name evidence="16" type="ORF">IAB05_03630</name>
</gene>
<dbReference type="SUPFAM" id="SSF47323">
    <property type="entry name" value="Anticodon-binding domain of a subclass of class I aminoacyl-tRNA synthetases"/>
    <property type="match status" value="1"/>
</dbReference>
<dbReference type="InterPro" id="IPR009080">
    <property type="entry name" value="tRNAsynth_Ia_anticodon-bd"/>
</dbReference>
<evidence type="ECO:0000256" key="12">
    <source>
        <dbReference type="HAMAP-Rule" id="MF_02004"/>
    </source>
</evidence>